<dbReference type="InterPro" id="IPR016169">
    <property type="entry name" value="FAD-bd_PCMH_sub2"/>
</dbReference>
<dbReference type="InterPro" id="IPR004113">
    <property type="entry name" value="FAD-bd_oxidored_4_C"/>
</dbReference>
<comment type="caution">
    <text evidence="6">The sequence shown here is derived from an EMBL/GenBank/DDBJ whole genome shotgun (WGS) entry which is preliminary data.</text>
</comment>
<dbReference type="RefSeq" id="WP_253647364.1">
    <property type="nucleotide sequence ID" value="NZ_BAAAMO010000002.1"/>
</dbReference>
<dbReference type="InterPro" id="IPR051914">
    <property type="entry name" value="FAD-linked_OxidoTrans_Type4"/>
</dbReference>
<dbReference type="PROSITE" id="PS51387">
    <property type="entry name" value="FAD_PCMH"/>
    <property type="match status" value="1"/>
</dbReference>
<evidence type="ECO:0000256" key="1">
    <source>
        <dbReference type="ARBA" id="ARBA00001974"/>
    </source>
</evidence>
<dbReference type="Gene3D" id="3.30.465.10">
    <property type="match status" value="1"/>
</dbReference>
<accession>A0ABW3G3S4</accession>
<dbReference type="InterPro" id="IPR006094">
    <property type="entry name" value="Oxid_FAD_bind_N"/>
</dbReference>
<gene>
    <name evidence="6" type="ORF">ACFQ04_02595</name>
</gene>
<evidence type="ECO:0000256" key="3">
    <source>
        <dbReference type="ARBA" id="ARBA00022827"/>
    </source>
</evidence>
<keyword evidence="2" id="KW-0285">Flavoprotein</keyword>
<dbReference type="Pfam" id="PF01565">
    <property type="entry name" value="FAD_binding_4"/>
    <property type="match status" value="1"/>
</dbReference>
<dbReference type="Gene3D" id="1.10.45.10">
    <property type="entry name" value="Vanillyl-alcohol Oxidase, Chain A, domain 4"/>
    <property type="match status" value="1"/>
</dbReference>
<dbReference type="InterPro" id="IPR016171">
    <property type="entry name" value="Vanillyl_alc_oxidase_C-sub2"/>
</dbReference>
<reference evidence="7" key="1">
    <citation type="journal article" date="2019" name="Int. J. Syst. Evol. Microbiol.">
        <title>The Global Catalogue of Microorganisms (GCM) 10K type strain sequencing project: providing services to taxonomists for standard genome sequencing and annotation.</title>
        <authorList>
            <consortium name="The Broad Institute Genomics Platform"/>
            <consortium name="The Broad Institute Genome Sequencing Center for Infectious Disease"/>
            <person name="Wu L."/>
            <person name="Ma J."/>
        </authorList>
    </citation>
    <scope>NUCLEOTIDE SEQUENCE [LARGE SCALE GENOMIC DNA]</scope>
    <source>
        <strain evidence="7">CCUG 50873</strain>
    </source>
</reference>
<evidence type="ECO:0000313" key="6">
    <source>
        <dbReference type="EMBL" id="MFD0924618.1"/>
    </source>
</evidence>
<sequence length="456" mass="47009">MTATIALDDLVAALPDGAVITHPDIIAGYRQDRALDPDAGMPSAVVRARSTDDVVAAVRWCATNSVAIVPRGAGTGLSGGSSGVDGCIVISTEAMRDIHVDPVMRTATVQPGLLNAEVKAAVAEHGLWYPPDPSSFEICSIGGNAATNAGGLCCVKYGVTTDYVLGMEVVLADGRAVRLGGPRLKDSAGLSLVKLFVGSEGTLGVITELTLRLLPPQPAASTVVGSFSSVHDATEAVLAITNTIRPAMLEFMDSVAINAVEDHLRMGLDRGAGALLVAQSDSPGEAAAAEIAVIVDAFEANNASEVFSTDDPEEGEAFTVARRMAIPAVEKLGSLLLEDVGVPLPKLPHLVDGIAAIADARDVMISVIAHAGDGNTHPLIVFDPDDADQSARAHVAFGEVMDLAIGLGGTITGEHGVGRLKKPWLPNQVGEDVMDISRKVKAALDPHGLLNPGAVF</sequence>
<dbReference type="PANTHER" id="PTHR42934">
    <property type="entry name" value="GLYCOLATE OXIDASE SUBUNIT GLCD"/>
    <property type="match status" value="1"/>
</dbReference>
<keyword evidence="4" id="KW-0560">Oxidoreductase</keyword>
<protein>
    <submittedName>
        <fullName evidence="6">FAD-binding oxidoreductase</fullName>
    </submittedName>
</protein>
<dbReference type="Gene3D" id="3.30.70.2740">
    <property type="match status" value="1"/>
</dbReference>
<keyword evidence="7" id="KW-1185">Reference proteome</keyword>
<name>A0ABW3G3S4_9NOCA</name>
<dbReference type="InterPro" id="IPR016166">
    <property type="entry name" value="FAD-bd_PCMH"/>
</dbReference>
<dbReference type="InterPro" id="IPR036318">
    <property type="entry name" value="FAD-bd_PCMH-like_sf"/>
</dbReference>
<dbReference type="EMBL" id="JBHTIL010000001">
    <property type="protein sequence ID" value="MFD0924618.1"/>
    <property type="molecule type" value="Genomic_DNA"/>
</dbReference>
<organism evidence="6 7">
    <name type="scientific">Williamsia deligens</name>
    <dbReference type="NCBI Taxonomy" id="321325"/>
    <lineage>
        <taxon>Bacteria</taxon>
        <taxon>Bacillati</taxon>
        <taxon>Actinomycetota</taxon>
        <taxon>Actinomycetes</taxon>
        <taxon>Mycobacteriales</taxon>
        <taxon>Nocardiaceae</taxon>
        <taxon>Williamsia</taxon>
    </lineage>
</organism>
<dbReference type="SUPFAM" id="SSF55103">
    <property type="entry name" value="FAD-linked oxidases, C-terminal domain"/>
    <property type="match status" value="1"/>
</dbReference>
<dbReference type="Pfam" id="PF02913">
    <property type="entry name" value="FAD-oxidase_C"/>
    <property type="match status" value="1"/>
</dbReference>
<proteinExistence type="predicted"/>
<evidence type="ECO:0000256" key="4">
    <source>
        <dbReference type="ARBA" id="ARBA00023002"/>
    </source>
</evidence>
<keyword evidence="3" id="KW-0274">FAD</keyword>
<dbReference type="Proteomes" id="UP001597068">
    <property type="component" value="Unassembled WGS sequence"/>
</dbReference>
<evidence type="ECO:0000259" key="5">
    <source>
        <dbReference type="PROSITE" id="PS51387"/>
    </source>
</evidence>
<feature type="domain" description="FAD-binding PCMH-type" evidence="5">
    <location>
        <begin position="38"/>
        <end position="216"/>
    </location>
</feature>
<dbReference type="PANTHER" id="PTHR42934:SF2">
    <property type="entry name" value="GLYCOLATE OXIDASE SUBUNIT GLCD"/>
    <property type="match status" value="1"/>
</dbReference>
<evidence type="ECO:0000256" key="2">
    <source>
        <dbReference type="ARBA" id="ARBA00022630"/>
    </source>
</evidence>
<comment type="cofactor">
    <cofactor evidence="1">
        <name>FAD</name>
        <dbReference type="ChEBI" id="CHEBI:57692"/>
    </cofactor>
</comment>
<dbReference type="SUPFAM" id="SSF56176">
    <property type="entry name" value="FAD-binding/transporter-associated domain-like"/>
    <property type="match status" value="1"/>
</dbReference>
<dbReference type="InterPro" id="IPR016164">
    <property type="entry name" value="FAD-linked_Oxase-like_C"/>
</dbReference>
<evidence type="ECO:0000313" key="7">
    <source>
        <dbReference type="Proteomes" id="UP001597068"/>
    </source>
</evidence>